<dbReference type="InterPro" id="IPR016181">
    <property type="entry name" value="Acyl_CoA_acyltransferase"/>
</dbReference>
<dbReference type="Gene3D" id="3.40.630.30">
    <property type="match status" value="1"/>
</dbReference>
<gene>
    <name evidence="2" type="ORF">HHE94_04375</name>
</gene>
<evidence type="ECO:0000313" key="2">
    <source>
        <dbReference type="EMBL" id="NMP01965.1"/>
    </source>
</evidence>
<dbReference type="InterPro" id="IPR051531">
    <property type="entry name" value="N-acetyltransferase"/>
</dbReference>
<evidence type="ECO:0000313" key="3">
    <source>
        <dbReference type="Proteomes" id="UP000549590"/>
    </source>
</evidence>
<dbReference type="GO" id="GO:0016747">
    <property type="term" value="F:acyltransferase activity, transferring groups other than amino-acyl groups"/>
    <property type="evidence" value="ECO:0007669"/>
    <property type="project" value="InterPro"/>
</dbReference>
<accession>A0AAP6Y166</accession>
<name>A0AAP6Y166_9GAMM</name>
<dbReference type="RefSeq" id="WP_169043870.1">
    <property type="nucleotide sequence ID" value="NZ_JABBYB010000002.1"/>
</dbReference>
<dbReference type="SUPFAM" id="SSF55729">
    <property type="entry name" value="Acyl-CoA N-acyltransferases (Nat)"/>
    <property type="match status" value="1"/>
</dbReference>
<comment type="caution">
    <text evidence="2">The sequence shown here is derived from an EMBL/GenBank/DDBJ whole genome shotgun (WGS) entry which is preliminary data.</text>
</comment>
<dbReference type="PROSITE" id="PS51186">
    <property type="entry name" value="GNAT"/>
    <property type="match status" value="1"/>
</dbReference>
<dbReference type="Pfam" id="PF13302">
    <property type="entry name" value="Acetyltransf_3"/>
    <property type="match status" value="1"/>
</dbReference>
<dbReference type="PANTHER" id="PTHR43792:SF1">
    <property type="entry name" value="N-ACETYLTRANSFERASE DOMAIN-CONTAINING PROTEIN"/>
    <property type="match status" value="1"/>
</dbReference>
<dbReference type="InterPro" id="IPR000182">
    <property type="entry name" value="GNAT_dom"/>
</dbReference>
<feature type="domain" description="N-acetyltransferase" evidence="1">
    <location>
        <begin position="11"/>
        <end position="181"/>
    </location>
</feature>
<protein>
    <submittedName>
        <fullName evidence="2">GNAT family N-acetyltransferase</fullName>
    </submittedName>
</protein>
<sequence length="182" mass="20843">MKMNAPVTKRLNFKLMNEHDWPQLFELDQDPAVMQYLTRGVPTSLEQIKNEGVPRMLAYRNELKGWGLWSTTLKQTNTFIGWVLIRPMNFFSDAPNYSDIEIGWRFKQASWGHGYATEAALALCDELIKQDDVKAISATALKDNTASITIMKKLGLQFIKNYTHTDEQGDLPAVLYSKNVLR</sequence>
<reference evidence="2 3" key="1">
    <citation type="submission" date="2020-04" db="EMBL/GenBank/DDBJ databases">
        <title>Genome sequencing and assembly of Pseudoalteromonas arctica.</title>
        <authorList>
            <person name="Cook G.M."/>
        </authorList>
    </citation>
    <scope>NUCLEOTIDE SEQUENCE [LARGE SCALE GENOMIC DNA]</scope>
    <source>
        <strain evidence="2 3">NEC-BIFX-2020_001</strain>
    </source>
</reference>
<dbReference type="EMBL" id="JABBYB010000002">
    <property type="protein sequence ID" value="NMP01965.1"/>
    <property type="molecule type" value="Genomic_DNA"/>
</dbReference>
<proteinExistence type="predicted"/>
<organism evidence="2 3">
    <name type="scientific">Pseudoalteromonas arctica</name>
    <dbReference type="NCBI Taxonomy" id="394751"/>
    <lineage>
        <taxon>Bacteria</taxon>
        <taxon>Pseudomonadati</taxon>
        <taxon>Pseudomonadota</taxon>
        <taxon>Gammaproteobacteria</taxon>
        <taxon>Alteromonadales</taxon>
        <taxon>Pseudoalteromonadaceae</taxon>
        <taxon>Pseudoalteromonas</taxon>
    </lineage>
</organism>
<dbReference type="PANTHER" id="PTHR43792">
    <property type="entry name" value="GNAT FAMILY, PUTATIVE (AFU_ORTHOLOGUE AFUA_3G00765)-RELATED-RELATED"/>
    <property type="match status" value="1"/>
</dbReference>
<evidence type="ECO:0000259" key="1">
    <source>
        <dbReference type="PROSITE" id="PS51186"/>
    </source>
</evidence>
<dbReference type="AlphaFoldDB" id="A0AAP6Y166"/>
<dbReference type="Proteomes" id="UP000549590">
    <property type="component" value="Unassembled WGS sequence"/>
</dbReference>